<dbReference type="RefSeq" id="WP_146262306.1">
    <property type="nucleotide sequence ID" value="NZ_SELG01000033.1"/>
</dbReference>
<name>A0A563DCD4_9FLAO</name>
<dbReference type="AlphaFoldDB" id="A0A563DCD4"/>
<dbReference type="EMBL" id="SELH01000021">
    <property type="protein sequence ID" value="TWP27757.1"/>
    <property type="molecule type" value="Genomic_DNA"/>
</dbReference>
<dbReference type="InterPro" id="IPR025366">
    <property type="entry name" value="DUF4270"/>
</dbReference>
<reference evidence="1 2" key="1">
    <citation type="submission" date="2019-02" db="EMBL/GenBank/DDBJ databases">
        <title>Apibacter muscae sp. nov.: a novel member of the house fly microbiota.</title>
        <authorList>
            <person name="Park R."/>
        </authorList>
    </citation>
    <scope>NUCLEOTIDE SEQUENCE [LARGE SCALE GENOMIC DNA]</scope>
    <source>
        <strain evidence="1 2">AL1</strain>
    </source>
</reference>
<dbReference type="Proteomes" id="UP000319499">
    <property type="component" value="Unassembled WGS sequence"/>
</dbReference>
<organism evidence="1 2">
    <name type="scientific">Apibacter muscae</name>
    <dbReference type="NCBI Taxonomy" id="2509004"/>
    <lineage>
        <taxon>Bacteria</taxon>
        <taxon>Pseudomonadati</taxon>
        <taxon>Bacteroidota</taxon>
        <taxon>Flavobacteriia</taxon>
        <taxon>Flavobacteriales</taxon>
        <taxon>Weeksellaceae</taxon>
        <taxon>Apibacter</taxon>
    </lineage>
</organism>
<evidence type="ECO:0000313" key="2">
    <source>
        <dbReference type="Proteomes" id="UP000319499"/>
    </source>
</evidence>
<proteinExistence type="predicted"/>
<dbReference type="PROSITE" id="PS51257">
    <property type="entry name" value="PROKAR_LIPOPROTEIN"/>
    <property type="match status" value="1"/>
</dbReference>
<gene>
    <name evidence="1" type="ORF">ETU09_06585</name>
</gene>
<evidence type="ECO:0000313" key="1">
    <source>
        <dbReference type="EMBL" id="TWP27757.1"/>
    </source>
</evidence>
<protein>
    <submittedName>
        <fullName evidence="1">DUF4270 family protein</fullName>
    </submittedName>
</protein>
<keyword evidence="2" id="KW-1185">Reference proteome</keyword>
<comment type="caution">
    <text evidence="1">The sequence shown here is derived from an EMBL/GenBank/DDBJ whole genome shotgun (WGS) entry which is preliminary data.</text>
</comment>
<accession>A0A563DCD4</accession>
<dbReference type="OrthoDB" id="1466062at2"/>
<sequence>MNILKSNIKLLILTGISITFLLSCENDSTDIGAGLIPDQSKGMKTTVDLVAYTVSNNDTIRADYSTLTNGLIGVYEDNVFGKSKASFNTQIRLAANHEIKGNIQEVDSVVLTINPSFGASLGTVSSVLKPGNGTDTLKYTTKYPLTSYLGSTETPMPINVNRINTFLETTSSALYSNKVVSVGDLLGTANLGGTLTSISIKTSGGAVVTTESKPGYRIRLDPTYFKENFFNKKGAPELSNDDLFVQYFKGIRISPADDRSHFMFDFSRSTMTLVAYYKYKNTNADNFVNATYEFTMGNEFNSELGEYTFDNSTASSQLKEQLLNPNITQGESKLFLQGMGGPSAIIKLDETQISAIRDSVLHKNWAIVNAQLKFNVAETTGTKPIYIYGYNSTKNSFLPDITSFSSLSGYNFNPPYNTEINPGYYILNITQYVKSIVEKNASNDLIKVGIGNFEKNSSDQYVSYAKTTRAYQPYRLVFYGNNETEDKKLKLEITYTKK</sequence>
<dbReference type="Pfam" id="PF14092">
    <property type="entry name" value="DUF4270"/>
    <property type="match status" value="1"/>
</dbReference>